<dbReference type="AlphaFoldDB" id="A0A5N5KPB3"/>
<name>A0A5N5KPB3_9ROSI</name>
<dbReference type="Proteomes" id="UP000326939">
    <property type="component" value="Chromosome 12"/>
</dbReference>
<evidence type="ECO:0000313" key="9">
    <source>
        <dbReference type="EMBL" id="KAB5531956.1"/>
    </source>
</evidence>
<feature type="coiled-coil region" evidence="5">
    <location>
        <begin position="426"/>
        <end position="499"/>
    </location>
</feature>
<dbReference type="GO" id="GO:0016020">
    <property type="term" value="C:membrane"/>
    <property type="evidence" value="ECO:0007669"/>
    <property type="project" value="UniProtKB-SubCell"/>
</dbReference>
<dbReference type="GO" id="GO:0080115">
    <property type="term" value="F:myosin XI tail binding"/>
    <property type="evidence" value="ECO:0007669"/>
    <property type="project" value="UniProtKB-ARBA"/>
</dbReference>
<reference evidence="10" key="1">
    <citation type="journal article" date="2019" name="Gigascience">
        <title>De novo genome assembly of the endangered Acer yangbiense, a plant species with extremely small populations endemic to Yunnan Province, China.</title>
        <authorList>
            <person name="Yang J."/>
            <person name="Wariss H.M."/>
            <person name="Tao L."/>
            <person name="Zhang R."/>
            <person name="Yun Q."/>
            <person name="Hollingsworth P."/>
            <person name="Dao Z."/>
            <person name="Luo G."/>
            <person name="Guo H."/>
            <person name="Ma Y."/>
            <person name="Sun W."/>
        </authorList>
    </citation>
    <scope>NUCLEOTIDE SEQUENCE [LARGE SCALE GENOMIC DNA]</scope>
    <source>
        <strain evidence="10">cv. br00</strain>
    </source>
</reference>
<feature type="compositionally biased region" description="Acidic residues" evidence="6">
    <location>
        <begin position="504"/>
        <end position="514"/>
    </location>
</feature>
<dbReference type="InterPro" id="IPR039306">
    <property type="entry name" value="MYOB"/>
</dbReference>
<keyword evidence="2 7" id="KW-0812">Transmembrane</keyword>
<keyword evidence="5" id="KW-0175">Coiled coil</keyword>
<feature type="domain" description="GTD-binding" evidence="8">
    <location>
        <begin position="392"/>
        <end position="490"/>
    </location>
</feature>
<dbReference type="PROSITE" id="PS51775">
    <property type="entry name" value="GTD_BINDING"/>
    <property type="match status" value="1"/>
</dbReference>
<feature type="compositionally biased region" description="Polar residues" evidence="6">
    <location>
        <begin position="654"/>
        <end position="666"/>
    </location>
</feature>
<organism evidence="9 10">
    <name type="scientific">Salix brachista</name>
    <dbReference type="NCBI Taxonomy" id="2182728"/>
    <lineage>
        <taxon>Eukaryota</taxon>
        <taxon>Viridiplantae</taxon>
        <taxon>Streptophyta</taxon>
        <taxon>Embryophyta</taxon>
        <taxon>Tracheophyta</taxon>
        <taxon>Spermatophyta</taxon>
        <taxon>Magnoliopsida</taxon>
        <taxon>eudicotyledons</taxon>
        <taxon>Gunneridae</taxon>
        <taxon>Pentapetalae</taxon>
        <taxon>rosids</taxon>
        <taxon>fabids</taxon>
        <taxon>Malpighiales</taxon>
        <taxon>Salicaceae</taxon>
        <taxon>Saliceae</taxon>
        <taxon>Salix</taxon>
    </lineage>
</organism>
<evidence type="ECO:0000259" key="8">
    <source>
        <dbReference type="PROSITE" id="PS51775"/>
    </source>
</evidence>
<dbReference type="Pfam" id="PF04576">
    <property type="entry name" value="Zein-binding"/>
    <property type="match status" value="1"/>
</dbReference>
<keyword evidence="10" id="KW-1185">Reference proteome</keyword>
<comment type="caution">
    <text evidence="9">The sequence shown here is derived from an EMBL/GenBank/DDBJ whole genome shotgun (WGS) entry which is preliminary data.</text>
</comment>
<evidence type="ECO:0000256" key="6">
    <source>
        <dbReference type="SAM" id="MobiDB-lite"/>
    </source>
</evidence>
<keyword evidence="3 7" id="KW-1133">Transmembrane helix</keyword>
<dbReference type="PANTHER" id="PTHR31448:SF9">
    <property type="entry name" value="MYOSIN-BINDING PROTEIN 6-RELATED"/>
    <property type="match status" value="1"/>
</dbReference>
<evidence type="ECO:0000256" key="2">
    <source>
        <dbReference type="ARBA" id="ARBA00022692"/>
    </source>
</evidence>
<feature type="compositionally biased region" description="Basic and acidic residues" evidence="6">
    <location>
        <begin position="609"/>
        <end position="624"/>
    </location>
</feature>
<proteinExistence type="predicted"/>
<evidence type="ECO:0000256" key="1">
    <source>
        <dbReference type="ARBA" id="ARBA00004167"/>
    </source>
</evidence>
<feature type="compositionally biased region" description="Basic and acidic residues" evidence="6">
    <location>
        <begin position="644"/>
        <end position="653"/>
    </location>
</feature>
<evidence type="ECO:0000256" key="5">
    <source>
        <dbReference type="SAM" id="Coils"/>
    </source>
</evidence>
<dbReference type="InterPro" id="IPR007656">
    <property type="entry name" value="GTD-bd"/>
</dbReference>
<evidence type="ECO:0000256" key="7">
    <source>
        <dbReference type="SAM" id="Phobius"/>
    </source>
</evidence>
<gene>
    <name evidence="9" type="ORF">DKX38_018626</name>
</gene>
<feature type="region of interest" description="Disordered" evidence="6">
    <location>
        <begin position="557"/>
        <end position="666"/>
    </location>
</feature>
<sequence length="679" mass="76314">MVRMEDLNSPENFAIYSQDEMATQILKPKSVAPPLSSSSSHIYRKKGHDHGLVDSFTNSLDQIAMAKRSFKRFVEQELGKLPLFLIYAVLEWVLIAVLFIDGFLAFFANEFAKFFELKIPCLLCTRIDHVLVHRDADFYYNESICETHKKEVSCLAYCHVHKKLSDIRNMCEGCLLSFATERDSDCDLYKSHAGVLQKDMEQFADDDRDIHLRFPALGNDFAVQAEKSGLHQCSCCGEPLKVKSYSKGKIAGTLSQAPAPSPRAPFVSLRNEGPRKLDLSHVRYTELKFSENYSELHDDEDGSNASHLDKQFREEVKAAMVPLLTESENMNEERTPTFSRGNKFFGIPLTDSAAASPRAFTRFPRKSLHDRTELSSETIEGTSLSNEVDGASVLQHLKKQVRLDRKSLMDLYMELDEERSASAVAANNAMAMITRLQAEKAAVQMEALQYQRMMEEQEEYDQEALQATRDIVSKREEQIKTLEAELVAYREKYGVLTGEDFMESGGDIDDEDYNDLNTDSHSSYTERYECLSPTYSSTEGQNNAENVFYQSQSPSFLAVENGGGETEDKSLKAFQGQDPHRVGGQINLDKKVHFSSDDGDLSSQSSSDDANHSEKVTDPEREENLVTESSNLHGSAQALDEEGGFLKHADHRSLQNGSEVTSDSPQKICQLITTVDHDA</sequence>
<evidence type="ECO:0000256" key="4">
    <source>
        <dbReference type="ARBA" id="ARBA00023136"/>
    </source>
</evidence>
<accession>A0A5N5KPB3</accession>
<evidence type="ECO:0000256" key="3">
    <source>
        <dbReference type="ARBA" id="ARBA00022989"/>
    </source>
</evidence>
<comment type="subcellular location">
    <subcellularLocation>
        <location evidence="1">Membrane</location>
        <topology evidence="1">Single-pass membrane protein</topology>
    </subcellularLocation>
</comment>
<dbReference type="EMBL" id="VDCV01000012">
    <property type="protein sequence ID" value="KAB5531956.1"/>
    <property type="molecule type" value="Genomic_DNA"/>
</dbReference>
<protein>
    <recommendedName>
        <fullName evidence="8">GTD-binding domain-containing protein</fullName>
    </recommendedName>
</protein>
<keyword evidence="4 7" id="KW-0472">Membrane</keyword>
<feature type="region of interest" description="Disordered" evidence="6">
    <location>
        <begin position="504"/>
        <end position="525"/>
    </location>
</feature>
<feature type="transmembrane region" description="Helical" evidence="7">
    <location>
        <begin position="81"/>
        <end position="108"/>
    </location>
</feature>
<dbReference type="PANTHER" id="PTHR31448">
    <property type="entry name" value="MYOSIN-BINDING PROTEIN 2"/>
    <property type="match status" value="1"/>
</dbReference>
<evidence type="ECO:0000313" key="10">
    <source>
        <dbReference type="Proteomes" id="UP000326939"/>
    </source>
</evidence>